<feature type="region of interest" description="Disordered" evidence="1">
    <location>
        <begin position="38"/>
        <end position="68"/>
    </location>
</feature>
<evidence type="ECO:0000313" key="3">
    <source>
        <dbReference type="Proteomes" id="UP000463951"/>
    </source>
</evidence>
<dbReference type="EMBL" id="AP019620">
    <property type="protein sequence ID" value="BBJ39140.1"/>
    <property type="molecule type" value="Genomic_DNA"/>
</dbReference>
<dbReference type="Proteomes" id="UP000463951">
    <property type="component" value="Chromosome"/>
</dbReference>
<protein>
    <submittedName>
        <fullName evidence="2">Uncharacterized protein</fullName>
    </submittedName>
</protein>
<proteinExistence type="predicted"/>
<name>A0A499UGC6_9ACTN</name>
<dbReference type="AlphaFoldDB" id="A0A499UGC6"/>
<organism evidence="2 3">
    <name type="scientific">Streptomyces antimycoticus</name>
    <dbReference type="NCBI Taxonomy" id="68175"/>
    <lineage>
        <taxon>Bacteria</taxon>
        <taxon>Bacillati</taxon>
        <taxon>Actinomycetota</taxon>
        <taxon>Actinomycetes</taxon>
        <taxon>Kitasatosporales</taxon>
        <taxon>Streptomycetaceae</taxon>
        <taxon>Streptomyces</taxon>
        <taxon>Streptomyces violaceusniger group</taxon>
    </lineage>
</organism>
<sequence>MPAQPEGDLTAGESGQITLAAEFRAELATAHRRAVPHEFSLPPFPLPARHPQRVSHQWPSVPPKSGFP</sequence>
<evidence type="ECO:0000256" key="1">
    <source>
        <dbReference type="SAM" id="MobiDB-lite"/>
    </source>
</evidence>
<reference evidence="2 3" key="1">
    <citation type="journal article" date="2020" name="Int. J. Syst. Evol. Microbiol.">
        <title>Reclassification of Streptomyces castelarensis and Streptomyces sporoclivatus as later heterotypic synonyms of Streptomyces antimycoticus.</title>
        <authorList>
            <person name="Komaki H."/>
            <person name="Tamura T."/>
        </authorList>
    </citation>
    <scope>NUCLEOTIDE SEQUENCE [LARGE SCALE GENOMIC DNA]</scope>
    <source>
        <strain evidence="2 3">NBRC 100767</strain>
    </source>
</reference>
<evidence type="ECO:0000313" key="2">
    <source>
        <dbReference type="EMBL" id="BBJ39140.1"/>
    </source>
</evidence>
<accession>A0A499UGC6</accession>
<gene>
    <name evidence="2" type="ORF">SSPO_018580</name>
</gene>